<dbReference type="Proteomes" id="UP001187192">
    <property type="component" value="Unassembled WGS sequence"/>
</dbReference>
<name>A0AA88AB55_FICCA</name>
<organism evidence="2 3">
    <name type="scientific">Ficus carica</name>
    <name type="common">Common fig</name>
    <dbReference type="NCBI Taxonomy" id="3494"/>
    <lineage>
        <taxon>Eukaryota</taxon>
        <taxon>Viridiplantae</taxon>
        <taxon>Streptophyta</taxon>
        <taxon>Embryophyta</taxon>
        <taxon>Tracheophyta</taxon>
        <taxon>Spermatophyta</taxon>
        <taxon>Magnoliopsida</taxon>
        <taxon>eudicotyledons</taxon>
        <taxon>Gunneridae</taxon>
        <taxon>Pentapetalae</taxon>
        <taxon>rosids</taxon>
        <taxon>fabids</taxon>
        <taxon>Rosales</taxon>
        <taxon>Moraceae</taxon>
        <taxon>Ficeae</taxon>
        <taxon>Ficus</taxon>
    </lineage>
</organism>
<feature type="compositionally biased region" description="Polar residues" evidence="1">
    <location>
        <begin position="102"/>
        <end position="111"/>
    </location>
</feature>
<comment type="caution">
    <text evidence="2">The sequence shown here is derived from an EMBL/GenBank/DDBJ whole genome shotgun (WGS) entry which is preliminary data.</text>
</comment>
<dbReference type="EMBL" id="BTGU01000011">
    <property type="protein sequence ID" value="GMN40636.1"/>
    <property type="molecule type" value="Genomic_DNA"/>
</dbReference>
<dbReference type="AlphaFoldDB" id="A0AA88AB55"/>
<feature type="region of interest" description="Disordered" evidence="1">
    <location>
        <begin position="90"/>
        <end position="130"/>
    </location>
</feature>
<gene>
    <name evidence="2" type="ORF">TIFTF001_009853</name>
</gene>
<reference evidence="2" key="1">
    <citation type="submission" date="2023-07" db="EMBL/GenBank/DDBJ databases">
        <title>draft genome sequence of fig (Ficus carica).</title>
        <authorList>
            <person name="Takahashi T."/>
            <person name="Nishimura K."/>
        </authorList>
    </citation>
    <scope>NUCLEOTIDE SEQUENCE</scope>
</reference>
<keyword evidence="3" id="KW-1185">Reference proteome</keyword>
<evidence type="ECO:0000256" key="1">
    <source>
        <dbReference type="SAM" id="MobiDB-lite"/>
    </source>
</evidence>
<evidence type="ECO:0000313" key="2">
    <source>
        <dbReference type="EMBL" id="GMN40636.1"/>
    </source>
</evidence>
<evidence type="ECO:0000313" key="3">
    <source>
        <dbReference type="Proteomes" id="UP001187192"/>
    </source>
</evidence>
<proteinExistence type="predicted"/>
<evidence type="ECO:0008006" key="4">
    <source>
        <dbReference type="Google" id="ProtNLM"/>
    </source>
</evidence>
<sequence length="310" mass="34225">MGSSSLENVASGRRKLIEQLVHGREIANQLQTLLSGSVGDDGSVVDSAEDMVSKIMESFTNTLFMLKQNDSEDPEYEAVVSQIPVKEAAAEEETAAATPTANSSRVQNNSPCLDGRKSEDSGESCRSVSTAMTQKDRRGCYKRSFVRSRMKVQDNPPTFKTTYFGRHTCTNLLKSPELVLDCPTSPGHDSSMLLSFDNSHLNLTSKQAAHPFFAPFASVKQESIKDDPVVRQPYCNTNNISAHNQTSSSACIVSLDPHDHDHEDHLPAFDQSPCHLTVWSSNFDSDIHGDVMSGLMLFEDDDNMFQHLNF</sequence>
<accession>A0AA88AB55</accession>
<protein>
    <recommendedName>
        <fullName evidence="4">WRKY domain-containing protein</fullName>
    </recommendedName>
</protein>